<evidence type="ECO:0000256" key="4">
    <source>
        <dbReference type="ARBA" id="ARBA00022519"/>
    </source>
</evidence>
<evidence type="ECO:0000256" key="8">
    <source>
        <dbReference type="ARBA" id="ARBA00038436"/>
    </source>
</evidence>
<dbReference type="Proteomes" id="UP000058636">
    <property type="component" value="Unassembled WGS sequence"/>
</dbReference>
<dbReference type="PATRIC" id="fig|93930.3.peg.1064"/>
<protein>
    <submittedName>
        <fullName evidence="11">Tripartite ATP-independent periplasmic transporter, DctQ component</fullName>
    </submittedName>
</protein>
<evidence type="ECO:0000256" key="3">
    <source>
        <dbReference type="ARBA" id="ARBA00022475"/>
    </source>
</evidence>
<evidence type="ECO:0000256" key="7">
    <source>
        <dbReference type="ARBA" id="ARBA00023136"/>
    </source>
</evidence>
<dbReference type="AlphaFoldDB" id="A0A101ERK3"/>
<keyword evidence="5 9" id="KW-0812">Transmembrane</keyword>
<feature type="transmembrane region" description="Helical" evidence="9">
    <location>
        <begin position="124"/>
        <end position="141"/>
    </location>
</feature>
<feature type="transmembrane region" description="Helical" evidence="9">
    <location>
        <begin position="161"/>
        <end position="182"/>
    </location>
</feature>
<dbReference type="GO" id="GO:0022857">
    <property type="term" value="F:transmembrane transporter activity"/>
    <property type="evidence" value="ECO:0007669"/>
    <property type="project" value="TreeGrafter"/>
</dbReference>
<proteinExistence type="inferred from homology"/>
<dbReference type="EMBL" id="LGFG01000012">
    <property type="protein sequence ID" value="KUK23623.1"/>
    <property type="molecule type" value="Genomic_DNA"/>
</dbReference>
<comment type="subcellular location">
    <subcellularLocation>
        <location evidence="1">Cell inner membrane</location>
        <topology evidence="1">Multi-pass membrane protein</topology>
    </subcellularLocation>
</comment>
<comment type="caution">
    <text evidence="11">The sequence shown here is derived from an EMBL/GenBank/DDBJ whole genome shotgun (WGS) entry which is preliminary data.</text>
</comment>
<evidence type="ECO:0000313" key="11">
    <source>
        <dbReference type="EMBL" id="KUK23623.1"/>
    </source>
</evidence>
<dbReference type="Pfam" id="PF04290">
    <property type="entry name" value="DctQ"/>
    <property type="match status" value="1"/>
</dbReference>
<feature type="domain" description="Tripartite ATP-independent periplasmic transporters DctQ component" evidence="10">
    <location>
        <begin position="61"/>
        <end position="188"/>
    </location>
</feature>
<keyword evidence="2" id="KW-0813">Transport</keyword>
<evidence type="ECO:0000256" key="6">
    <source>
        <dbReference type="ARBA" id="ARBA00022989"/>
    </source>
</evidence>
<evidence type="ECO:0000313" key="12">
    <source>
        <dbReference type="Proteomes" id="UP000058636"/>
    </source>
</evidence>
<dbReference type="InterPro" id="IPR055348">
    <property type="entry name" value="DctQ"/>
</dbReference>
<evidence type="ECO:0000256" key="9">
    <source>
        <dbReference type="SAM" id="Phobius"/>
    </source>
</evidence>
<comment type="similarity">
    <text evidence="8">Belongs to the TRAP transporter small permease family.</text>
</comment>
<accession>A0A101ERK3</accession>
<keyword evidence="3" id="KW-1003">Cell membrane</keyword>
<evidence type="ECO:0000256" key="2">
    <source>
        <dbReference type="ARBA" id="ARBA00022448"/>
    </source>
</evidence>
<keyword evidence="4" id="KW-0997">Cell inner membrane</keyword>
<evidence type="ECO:0000256" key="5">
    <source>
        <dbReference type="ARBA" id="ARBA00022692"/>
    </source>
</evidence>
<keyword evidence="7 9" id="KW-0472">Membrane</keyword>
<keyword evidence="6 9" id="KW-1133">Transmembrane helix</keyword>
<organism evidence="11 12">
    <name type="scientific">Thermotoga petrophila</name>
    <dbReference type="NCBI Taxonomy" id="93929"/>
    <lineage>
        <taxon>Bacteria</taxon>
        <taxon>Thermotogati</taxon>
        <taxon>Thermotogota</taxon>
        <taxon>Thermotogae</taxon>
        <taxon>Thermotogales</taxon>
        <taxon>Thermotogaceae</taxon>
        <taxon>Thermotoga</taxon>
    </lineage>
</organism>
<dbReference type="GO" id="GO:0005886">
    <property type="term" value="C:plasma membrane"/>
    <property type="evidence" value="ECO:0007669"/>
    <property type="project" value="UniProtKB-SubCell"/>
</dbReference>
<dbReference type="GO" id="GO:0015740">
    <property type="term" value="P:C4-dicarboxylate transport"/>
    <property type="evidence" value="ECO:0007669"/>
    <property type="project" value="TreeGrafter"/>
</dbReference>
<evidence type="ECO:0000259" key="10">
    <source>
        <dbReference type="Pfam" id="PF04290"/>
    </source>
</evidence>
<name>A0A101ERK3_9THEM</name>
<evidence type="ECO:0000256" key="1">
    <source>
        <dbReference type="ARBA" id="ARBA00004429"/>
    </source>
</evidence>
<gene>
    <name evidence="11" type="ORF">XD57_0281</name>
</gene>
<feature type="transmembrane region" description="Helical" evidence="9">
    <location>
        <begin position="87"/>
        <end position="103"/>
    </location>
</feature>
<reference evidence="11 12" key="1">
    <citation type="journal article" date="2015" name="MBio">
        <title>Genome-Resolved Metagenomic Analysis Reveals Roles for Candidate Phyla and Other Microbial Community Members in Biogeochemical Transformations in Oil Reservoirs.</title>
        <authorList>
            <person name="Hu P."/>
            <person name="Tom L."/>
            <person name="Singh A."/>
            <person name="Thomas B.C."/>
            <person name="Baker B.J."/>
            <person name="Piceno Y.M."/>
            <person name="Andersen G.L."/>
            <person name="Banfield J.F."/>
        </authorList>
    </citation>
    <scope>NUCLEOTIDE SEQUENCE [LARGE SCALE GENOMIC DNA]</scope>
    <source>
        <strain evidence="11">46_26</strain>
    </source>
</reference>
<dbReference type="InterPro" id="IPR007387">
    <property type="entry name" value="TRAP_DctQ"/>
</dbReference>
<dbReference type="PANTHER" id="PTHR35011:SF11">
    <property type="entry name" value="TRAP TRANSPORTER SMALL PERMEASE PROTEIN"/>
    <property type="match status" value="1"/>
</dbReference>
<sequence length="199" mass="22254">MIEIVKYSPSQLPLAGVLDLPQSIKEATVQMVEKITRVVNKINEIVENTTLGFATIGLFFMVGITFYQVVARYVFNRPPTWSEETTLLIMIWISLLMAGVGVKKGIHMKVELFLNALPFWIKKVAGIIVLLIIGYYGYAMAKYSYTLAIRLPNRLPATGISVAWMYMPASICGILIIFSVVMKLVEQFITKKLGGAAER</sequence>
<dbReference type="PANTHER" id="PTHR35011">
    <property type="entry name" value="2,3-DIKETO-L-GULONATE TRAP TRANSPORTER SMALL PERMEASE PROTEIN YIAM"/>
    <property type="match status" value="1"/>
</dbReference>
<feature type="transmembrane region" description="Helical" evidence="9">
    <location>
        <begin position="51"/>
        <end position="75"/>
    </location>
</feature>